<comment type="subcellular location">
    <subcellularLocation>
        <location evidence="1">Endomembrane system</location>
        <topology evidence="1">Multi-pass membrane protein</topology>
    </subcellularLocation>
</comment>
<feature type="transmembrane region" description="Helical" evidence="3">
    <location>
        <begin position="214"/>
        <end position="233"/>
    </location>
</feature>
<feature type="transmembrane region" description="Helical" evidence="3">
    <location>
        <begin position="182"/>
        <end position="202"/>
    </location>
</feature>
<feature type="transmembrane region" description="Helical" evidence="3">
    <location>
        <begin position="152"/>
        <end position="170"/>
    </location>
</feature>
<proteinExistence type="inferred from homology"/>
<evidence type="ECO:0000313" key="6">
    <source>
        <dbReference type="Proteomes" id="UP000275076"/>
    </source>
</evidence>
<keyword evidence="3" id="KW-1133">Transmembrane helix</keyword>
<accession>A0A3R9R9I1</accession>
<dbReference type="EMBL" id="RBVX01000039">
    <property type="protein sequence ID" value="RSL30289.1"/>
    <property type="molecule type" value="Genomic_DNA"/>
</dbReference>
<dbReference type="AlphaFoldDB" id="A0A3R9R9I1"/>
<evidence type="ECO:0000259" key="4">
    <source>
        <dbReference type="Pfam" id="PF00892"/>
    </source>
</evidence>
<evidence type="ECO:0000256" key="1">
    <source>
        <dbReference type="ARBA" id="ARBA00004127"/>
    </source>
</evidence>
<keyword evidence="6" id="KW-1185">Reference proteome</keyword>
<feature type="transmembrane region" description="Helical" evidence="3">
    <location>
        <begin position="7"/>
        <end position="26"/>
    </location>
</feature>
<feature type="domain" description="EamA" evidence="4">
    <location>
        <begin position="5"/>
        <end position="139"/>
    </location>
</feature>
<feature type="transmembrane region" description="Helical" evidence="3">
    <location>
        <begin position="68"/>
        <end position="89"/>
    </location>
</feature>
<name>A0A3R9R9I1_9BACI</name>
<comment type="caution">
    <text evidence="5">The sequence shown here is derived from an EMBL/GenBank/DDBJ whole genome shotgun (WGS) entry which is preliminary data.</text>
</comment>
<gene>
    <name evidence="5" type="ORF">D7Z54_26605</name>
</gene>
<dbReference type="InterPro" id="IPR037185">
    <property type="entry name" value="EmrE-like"/>
</dbReference>
<feature type="transmembrane region" description="Helical" evidence="3">
    <location>
        <begin position="245"/>
        <end position="264"/>
    </location>
</feature>
<dbReference type="OrthoDB" id="6707571at2"/>
<dbReference type="PANTHER" id="PTHR22911:SF79">
    <property type="entry name" value="MOBA-LIKE NTP TRANSFERASE DOMAIN-CONTAINING PROTEIN"/>
    <property type="match status" value="1"/>
</dbReference>
<feature type="transmembrane region" description="Helical" evidence="3">
    <location>
        <begin position="38"/>
        <end position="56"/>
    </location>
</feature>
<feature type="domain" description="EamA" evidence="4">
    <location>
        <begin position="154"/>
        <end position="287"/>
    </location>
</feature>
<organism evidence="5 6">
    <name type="scientific">Salibacterium salarium</name>
    <dbReference type="NCBI Taxonomy" id="284579"/>
    <lineage>
        <taxon>Bacteria</taxon>
        <taxon>Bacillati</taxon>
        <taxon>Bacillota</taxon>
        <taxon>Bacilli</taxon>
        <taxon>Bacillales</taxon>
        <taxon>Bacillaceae</taxon>
    </lineage>
</organism>
<dbReference type="RefSeq" id="WP_125560837.1">
    <property type="nucleotide sequence ID" value="NZ_RBVX01000039.1"/>
</dbReference>
<evidence type="ECO:0000313" key="5">
    <source>
        <dbReference type="EMBL" id="RSL30289.1"/>
    </source>
</evidence>
<sequence length="304" mass="33622">MTRNKAYFFAFSGAALWGFIGLFVQALYNAGFTPWETVAIRAIFSALLIVGFLLIRHPSYLKINIKDFPYFIGTGVLSIVFFNWCYFTVMEEASLSLAVVLLYTGPLFVTILSRFIFKEWFTKRKIVSLFLTMTGCAFAVGLLPAFNTSISFFVIITGLGSGFFYALYSIFGKYVSQRYSSLTVTAYSFICASFLMIPAGGLIGKVELLLDMEIILYAIGLAFVPTVLGYILYTYGLTYIESSRASILTTIEPVVAILIGVTVFGDILGGWQIVGVLFVLASIFVVSEPEKHSDNHISSASEFT</sequence>
<evidence type="ECO:0000256" key="2">
    <source>
        <dbReference type="ARBA" id="ARBA00007362"/>
    </source>
</evidence>
<dbReference type="Pfam" id="PF00892">
    <property type="entry name" value="EamA"/>
    <property type="match status" value="2"/>
</dbReference>
<evidence type="ECO:0000256" key="3">
    <source>
        <dbReference type="SAM" id="Phobius"/>
    </source>
</evidence>
<keyword evidence="3" id="KW-0812">Transmembrane</keyword>
<feature type="transmembrane region" description="Helical" evidence="3">
    <location>
        <begin position="270"/>
        <end position="287"/>
    </location>
</feature>
<keyword evidence="3" id="KW-0472">Membrane</keyword>
<feature type="transmembrane region" description="Helical" evidence="3">
    <location>
        <begin position="95"/>
        <end position="117"/>
    </location>
</feature>
<comment type="similarity">
    <text evidence="2">Belongs to the EamA transporter family.</text>
</comment>
<feature type="transmembrane region" description="Helical" evidence="3">
    <location>
        <begin position="126"/>
        <end position="146"/>
    </location>
</feature>
<dbReference type="GO" id="GO:0016020">
    <property type="term" value="C:membrane"/>
    <property type="evidence" value="ECO:0007669"/>
    <property type="project" value="InterPro"/>
</dbReference>
<dbReference type="PANTHER" id="PTHR22911">
    <property type="entry name" value="ACYL-MALONYL CONDENSING ENZYME-RELATED"/>
    <property type="match status" value="1"/>
</dbReference>
<dbReference type="Proteomes" id="UP000275076">
    <property type="component" value="Unassembled WGS sequence"/>
</dbReference>
<protein>
    <submittedName>
        <fullName evidence="5">EamA family transporter</fullName>
    </submittedName>
</protein>
<dbReference type="SUPFAM" id="SSF103481">
    <property type="entry name" value="Multidrug resistance efflux transporter EmrE"/>
    <property type="match status" value="2"/>
</dbReference>
<reference evidence="5 6" key="1">
    <citation type="submission" date="2018-10" db="EMBL/GenBank/DDBJ databases">
        <title>Draft genome sequence of Bacillus salarius IM0101, isolated from a hypersaline soil in Inner Mongolia, China.</title>
        <authorList>
            <person name="Yamprayoonswat W."/>
            <person name="Boonvisut S."/>
            <person name="Jumpathong W."/>
            <person name="Sittihan S."/>
            <person name="Ruangsuj P."/>
            <person name="Wanthongcharoen S."/>
            <person name="Thongpramul N."/>
            <person name="Pimmason S."/>
            <person name="Yu B."/>
            <person name="Yasawong M."/>
        </authorList>
    </citation>
    <scope>NUCLEOTIDE SEQUENCE [LARGE SCALE GENOMIC DNA]</scope>
    <source>
        <strain evidence="5 6">IM0101</strain>
    </source>
</reference>
<dbReference type="InterPro" id="IPR000620">
    <property type="entry name" value="EamA_dom"/>
</dbReference>